<dbReference type="InterPro" id="IPR001789">
    <property type="entry name" value="Sig_transdc_resp-reg_receiver"/>
</dbReference>
<dbReference type="CDD" id="cd17557">
    <property type="entry name" value="REC_Rcp-like"/>
    <property type="match status" value="1"/>
</dbReference>
<dbReference type="InterPro" id="IPR052893">
    <property type="entry name" value="TCS_response_regulator"/>
</dbReference>
<dbReference type="AlphaFoldDB" id="A0A7D5KEU7"/>
<proteinExistence type="predicted"/>
<feature type="domain" description="Response regulatory" evidence="2">
    <location>
        <begin position="11"/>
        <end position="136"/>
    </location>
</feature>
<gene>
    <name evidence="3" type="ORF">HUG10_05965</name>
</gene>
<dbReference type="PANTHER" id="PTHR44520">
    <property type="entry name" value="RESPONSE REGULATOR RCP1-RELATED"/>
    <property type="match status" value="1"/>
</dbReference>
<dbReference type="Proteomes" id="UP000509750">
    <property type="component" value="Chromosome"/>
</dbReference>
<sequence>MGRAPSEEMVDILLVEDNPGDVRLTEEAFKDACVKNELHTARRGGEALDFLHQRGDFEDATRPDIVLLDLNLPGRNGKEVLEEIRTTPKLKPIPVIVLTSSTADEDIVRSYVENANAYLTKPVDAEEFIDLVRTISEFWIQIVHLPPTEG</sequence>
<dbReference type="OrthoDB" id="9652at2157"/>
<dbReference type="SUPFAM" id="SSF52172">
    <property type="entry name" value="CheY-like"/>
    <property type="match status" value="1"/>
</dbReference>
<protein>
    <submittedName>
        <fullName evidence="3">Response regulator</fullName>
    </submittedName>
</protein>
<evidence type="ECO:0000259" key="2">
    <source>
        <dbReference type="PROSITE" id="PS50110"/>
    </source>
</evidence>
<evidence type="ECO:0000256" key="1">
    <source>
        <dbReference type="PROSITE-ProRule" id="PRU00169"/>
    </source>
</evidence>
<dbReference type="KEGG" id="halg:HUG10_05965"/>
<feature type="modified residue" description="4-aspartylphosphate" evidence="1">
    <location>
        <position position="69"/>
    </location>
</feature>
<reference evidence="3 4" key="1">
    <citation type="submission" date="2020-07" db="EMBL/GenBank/DDBJ databases">
        <title>Gai3-2, isolated from salt lake.</title>
        <authorList>
            <person name="Cui H."/>
            <person name="Shi X."/>
        </authorList>
    </citation>
    <scope>NUCLEOTIDE SEQUENCE [LARGE SCALE GENOMIC DNA]</scope>
    <source>
        <strain evidence="3 4">Gai3-2</strain>
    </source>
</reference>
<dbReference type="Pfam" id="PF00072">
    <property type="entry name" value="Response_reg"/>
    <property type="match status" value="1"/>
</dbReference>
<accession>A0A7D5KEU7</accession>
<evidence type="ECO:0000313" key="3">
    <source>
        <dbReference type="EMBL" id="QLG27116.1"/>
    </source>
</evidence>
<dbReference type="PANTHER" id="PTHR44520:SF2">
    <property type="entry name" value="RESPONSE REGULATOR RCP1"/>
    <property type="match status" value="1"/>
</dbReference>
<dbReference type="SMART" id="SM00448">
    <property type="entry name" value="REC"/>
    <property type="match status" value="1"/>
</dbReference>
<dbReference type="RefSeq" id="WP_179168691.1">
    <property type="nucleotide sequence ID" value="NZ_CP058529.1"/>
</dbReference>
<keyword evidence="4" id="KW-1185">Reference proteome</keyword>
<dbReference type="Gene3D" id="3.40.50.2300">
    <property type="match status" value="1"/>
</dbReference>
<evidence type="ECO:0000313" key="4">
    <source>
        <dbReference type="Proteomes" id="UP000509750"/>
    </source>
</evidence>
<dbReference type="InterPro" id="IPR011006">
    <property type="entry name" value="CheY-like_superfamily"/>
</dbReference>
<dbReference type="EMBL" id="CP058529">
    <property type="protein sequence ID" value="QLG27116.1"/>
    <property type="molecule type" value="Genomic_DNA"/>
</dbReference>
<dbReference type="GeneID" id="56028360"/>
<organism evidence="3 4">
    <name type="scientific">Halorarum halophilum</name>
    <dbReference type="NCBI Taxonomy" id="2743090"/>
    <lineage>
        <taxon>Archaea</taxon>
        <taxon>Methanobacteriati</taxon>
        <taxon>Methanobacteriota</taxon>
        <taxon>Stenosarchaea group</taxon>
        <taxon>Halobacteria</taxon>
        <taxon>Halobacteriales</taxon>
        <taxon>Haloferacaceae</taxon>
        <taxon>Halorarum</taxon>
    </lineage>
</organism>
<keyword evidence="1" id="KW-0597">Phosphoprotein</keyword>
<dbReference type="GO" id="GO:0000160">
    <property type="term" value="P:phosphorelay signal transduction system"/>
    <property type="evidence" value="ECO:0007669"/>
    <property type="project" value="InterPro"/>
</dbReference>
<name>A0A7D5KEU7_9EURY</name>
<dbReference type="PROSITE" id="PS50110">
    <property type="entry name" value="RESPONSE_REGULATORY"/>
    <property type="match status" value="1"/>
</dbReference>